<dbReference type="Proteomes" id="UP001597419">
    <property type="component" value="Unassembled WGS sequence"/>
</dbReference>
<dbReference type="EMBL" id="JBHUKU010000015">
    <property type="protein sequence ID" value="MFD2462367.1"/>
    <property type="molecule type" value="Genomic_DNA"/>
</dbReference>
<evidence type="ECO:0000313" key="2">
    <source>
        <dbReference type="EMBL" id="MFD2462367.1"/>
    </source>
</evidence>
<sequence length="227" mass="22110">MVNTCFEGLSMGSNAKTIRRGATAIAAVAAIGALGACSNAGQQPAAGGAAAAPVTQALTTVPAPKISDTRSTPPVAGTGSATAPRPAATDASLLGPGGYGALKLGMSRSAALATGLLSPAKPGAASGCTGHDVVGHATGADSVGVYVSPTRGVAHISAVPGWHTPEHIGLGATKAQVTAAYPKLEVGINGAHTLVPGNVQAVYRFELDQAGKVTSLALELAEQDCAN</sequence>
<evidence type="ECO:0008006" key="4">
    <source>
        <dbReference type="Google" id="ProtNLM"/>
    </source>
</evidence>
<accession>A0ABW5GNB3</accession>
<gene>
    <name evidence="2" type="ORF">ACFSYJ_27425</name>
</gene>
<comment type="caution">
    <text evidence="2">The sequence shown here is derived from an EMBL/GenBank/DDBJ whole genome shotgun (WGS) entry which is preliminary data.</text>
</comment>
<feature type="region of interest" description="Disordered" evidence="1">
    <location>
        <begin position="61"/>
        <end position="90"/>
    </location>
</feature>
<keyword evidence="3" id="KW-1185">Reference proteome</keyword>
<evidence type="ECO:0000256" key="1">
    <source>
        <dbReference type="SAM" id="MobiDB-lite"/>
    </source>
</evidence>
<reference evidence="3" key="1">
    <citation type="journal article" date="2019" name="Int. J. Syst. Evol. Microbiol.">
        <title>The Global Catalogue of Microorganisms (GCM) 10K type strain sequencing project: providing services to taxonomists for standard genome sequencing and annotation.</title>
        <authorList>
            <consortium name="The Broad Institute Genomics Platform"/>
            <consortium name="The Broad Institute Genome Sequencing Center for Infectious Disease"/>
            <person name="Wu L."/>
            <person name="Ma J."/>
        </authorList>
    </citation>
    <scope>NUCLEOTIDE SEQUENCE [LARGE SCALE GENOMIC DNA]</scope>
    <source>
        <strain evidence="3">CGMCC 4.7643</strain>
    </source>
</reference>
<evidence type="ECO:0000313" key="3">
    <source>
        <dbReference type="Proteomes" id="UP001597419"/>
    </source>
</evidence>
<name>A0ABW5GNB3_9PSEU</name>
<proteinExistence type="predicted"/>
<organism evidence="2 3">
    <name type="scientific">Amycolatopsis samaneae</name>
    <dbReference type="NCBI Taxonomy" id="664691"/>
    <lineage>
        <taxon>Bacteria</taxon>
        <taxon>Bacillati</taxon>
        <taxon>Actinomycetota</taxon>
        <taxon>Actinomycetes</taxon>
        <taxon>Pseudonocardiales</taxon>
        <taxon>Pseudonocardiaceae</taxon>
        <taxon>Amycolatopsis</taxon>
    </lineage>
</organism>
<dbReference type="RefSeq" id="WP_345400936.1">
    <property type="nucleotide sequence ID" value="NZ_BAABHG010000012.1"/>
</dbReference>
<protein>
    <recommendedName>
        <fullName evidence="4">Lipoprotein</fullName>
    </recommendedName>
</protein>